<feature type="domain" description="HTH tetR-type" evidence="5">
    <location>
        <begin position="7"/>
        <end position="67"/>
    </location>
</feature>
<feature type="DNA-binding region" description="H-T-H motif" evidence="4">
    <location>
        <begin position="30"/>
        <end position="49"/>
    </location>
</feature>
<dbReference type="InterPro" id="IPR001647">
    <property type="entry name" value="HTH_TetR"/>
</dbReference>
<evidence type="ECO:0000256" key="2">
    <source>
        <dbReference type="ARBA" id="ARBA00023125"/>
    </source>
</evidence>
<gene>
    <name evidence="6" type="ORF">J2Z22_001414</name>
</gene>
<dbReference type="EMBL" id="JAUSUY010000004">
    <property type="protein sequence ID" value="MDT3425895.1"/>
    <property type="molecule type" value="Genomic_DNA"/>
</dbReference>
<dbReference type="InterPro" id="IPR050109">
    <property type="entry name" value="HTH-type_TetR-like_transc_reg"/>
</dbReference>
<dbReference type="PANTHER" id="PTHR30055">
    <property type="entry name" value="HTH-TYPE TRANSCRIPTIONAL REGULATOR RUTR"/>
    <property type="match status" value="1"/>
</dbReference>
<keyword evidence="3" id="KW-0804">Transcription</keyword>
<evidence type="ECO:0000256" key="4">
    <source>
        <dbReference type="PROSITE-ProRule" id="PRU00335"/>
    </source>
</evidence>
<dbReference type="RefSeq" id="WP_025702496.1">
    <property type="nucleotide sequence ID" value="NZ_JAUSUY010000004.1"/>
</dbReference>
<dbReference type="PROSITE" id="PS50977">
    <property type="entry name" value="HTH_TETR_2"/>
    <property type="match status" value="1"/>
</dbReference>
<keyword evidence="7" id="KW-1185">Reference proteome</keyword>
<dbReference type="PANTHER" id="PTHR30055:SF234">
    <property type="entry name" value="HTH-TYPE TRANSCRIPTIONAL REGULATOR BETI"/>
    <property type="match status" value="1"/>
</dbReference>
<evidence type="ECO:0000313" key="6">
    <source>
        <dbReference type="EMBL" id="MDT3425895.1"/>
    </source>
</evidence>
<protein>
    <submittedName>
        <fullName evidence="6">AcrR family transcriptional regulator</fullName>
    </submittedName>
</protein>
<evidence type="ECO:0000259" key="5">
    <source>
        <dbReference type="PROSITE" id="PS50977"/>
    </source>
</evidence>
<evidence type="ECO:0000256" key="1">
    <source>
        <dbReference type="ARBA" id="ARBA00023015"/>
    </source>
</evidence>
<dbReference type="SUPFAM" id="SSF46689">
    <property type="entry name" value="Homeodomain-like"/>
    <property type="match status" value="1"/>
</dbReference>
<sequence length="185" mass="20160">MIDQNANTTRNQILDAARELFAKHGYAGTSIADVANQVGTSKAGVYYHFRSKEEILDAILDQPILSLSKLVERAAVEHLSPEQLLSAYIDGMARSGKVLIALWNDLSIQEKLTRHNVEEKCGQIISLLAGPQPTEGKLIRARAAFAVAQTAINIISSHNGYLSPEIRKELLDAALRALGQPPAHI</sequence>
<accession>A0ABU3H878</accession>
<comment type="caution">
    <text evidence="6">The sequence shown here is derived from an EMBL/GenBank/DDBJ whole genome shotgun (WGS) entry which is preliminary data.</text>
</comment>
<name>A0ABU3H878_9BACL</name>
<dbReference type="Pfam" id="PF00440">
    <property type="entry name" value="TetR_N"/>
    <property type="match status" value="1"/>
</dbReference>
<keyword evidence="1" id="KW-0805">Transcription regulation</keyword>
<reference evidence="6 7" key="1">
    <citation type="submission" date="2023-07" db="EMBL/GenBank/DDBJ databases">
        <title>Genomic Encyclopedia of Type Strains, Phase IV (KMG-IV): sequencing the most valuable type-strain genomes for metagenomic binning, comparative biology and taxonomic classification.</title>
        <authorList>
            <person name="Goeker M."/>
        </authorList>
    </citation>
    <scope>NUCLEOTIDE SEQUENCE [LARGE SCALE GENOMIC DNA]</scope>
    <source>
        <strain evidence="6 7">T98</strain>
    </source>
</reference>
<proteinExistence type="predicted"/>
<dbReference type="Proteomes" id="UP001248709">
    <property type="component" value="Unassembled WGS sequence"/>
</dbReference>
<keyword evidence="2 4" id="KW-0238">DNA-binding</keyword>
<dbReference type="InterPro" id="IPR009057">
    <property type="entry name" value="Homeodomain-like_sf"/>
</dbReference>
<dbReference type="Gene3D" id="1.10.357.10">
    <property type="entry name" value="Tetracycline Repressor, domain 2"/>
    <property type="match status" value="1"/>
</dbReference>
<dbReference type="PRINTS" id="PR00455">
    <property type="entry name" value="HTHTETR"/>
</dbReference>
<evidence type="ECO:0000256" key="3">
    <source>
        <dbReference type="ARBA" id="ARBA00023163"/>
    </source>
</evidence>
<evidence type="ECO:0000313" key="7">
    <source>
        <dbReference type="Proteomes" id="UP001248709"/>
    </source>
</evidence>
<organism evidence="6 7">
    <name type="scientific">Paenibacillus forsythiae</name>
    <dbReference type="NCBI Taxonomy" id="365616"/>
    <lineage>
        <taxon>Bacteria</taxon>
        <taxon>Bacillati</taxon>
        <taxon>Bacillota</taxon>
        <taxon>Bacilli</taxon>
        <taxon>Bacillales</taxon>
        <taxon>Paenibacillaceae</taxon>
        <taxon>Paenibacillus</taxon>
    </lineage>
</organism>